<proteinExistence type="predicted"/>
<name>A0A0J1D3B3_9BURK</name>
<evidence type="ECO:0000259" key="5">
    <source>
        <dbReference type="Pfam" id="PF00296"/>
    </source>
</evidence>
<dbReference type="PANTHER" id="PTHR42847">
    <property type="entry name" value="ALKANESULFONATE MONOOXYGENASE"/>
    <property type="match status" value="1"/>
</dbReference>
<evidence type="ECO:0000256" key="1">
    <source>
        <dbReference type="ARBA" id="ARBA00022630"/>
    </source>
</evidence>
<dbReference type="Pfam" id="PF00296">
    <property type="entry name" value="Bac_luciferase"/>
    <property type="match status" value="1"/>
</dbReference>
<dbReference type="AlphaFoldDB" id="A0A0J1D3B3"/>
<dbReference type="Proteomes" id="UP000035963">
    <property type="component" value="Unassembled WGS sequence"/>
</dbReference>
<dbReference type="InterPro" id="IPR036661">
    <property type="entry name" value="Luciferase-like_sf"/>
</dbReference>
<sequence>MSVKFFGLLNHEYSSETVPKRKDAPVMDVDYMVRRAKEHEQAGFDRVLIAHHSSNPDGFVLASHIAQNTTTLKFMIAHRPGFIAPTYAARMWSTFDQVYGGRAGIHIISGGNDADQRADGDFFSHAERYKRTDEWLTVFRKMLTENAPFDYSGEFFKTEQSFSKLKPLQKPHFPIFFGGASDDAIQVGSKHVDYWALYGEPLAETQEMISRIRASAQAAGRDPNSIQFVLTFRPVVGQSEAEAWKKADDIIARIKELRGASAGATKGAKPDAVSSQRLRDIAAQGKVRDARLWTEVAAAIGGGSNSTGLVGTAEQIAESLKAYHDLGVTAFLVRGFDPASDIQEFGRDLIPVVNEYIGETDPAVSR</sequence>
<protein>
    <submittedName>
        <fullName evidence="6">Alkanesulfonate monooxygenase</fullName>
    </submittedName>
</protein>
<evidence type="ECO:0000256" key="4">
    <source>
        <dbReference type="ARBA" id="ARBA00023033"/>
    </source>
</evidence>
<dbReference type="PANTHER" id="PTHR42847:SF9">
    <property type="entry name" value="BLL6451 PROTEIN"/>
    <property type="match status" value="1"/>
</dbReference>
<dbReference type="RefSeq" id="WP_047845613.1">
    <property type="nucleotide sequence ID" value="NZ_AEJF01000051.1"/>
</dbReference>
<dbReference type="PATRIC" id="fig|908627.4.peg.1227"/>
<dbReference type="InterPro" id="IPR050172">
    <property type="entry name" value="SsuD_RutA_monooxygenase"/>
</dbReference>
<feature type="domain" description="Luciferase-like" evidence="5">
    <location>
        <begin position="21"/>
        <end position="329"/>
    </location>
</feature>
<evidence type="ECO:0000256" key="2">
    <source>
        <dbReference type="ARBA" id="ARBA00022643"/>
    </source>
</evidence>
<keyword evidence="2" id="KW-0288">FMN</keyword>
<dbReference type="Gene3D" id="3.20.20.30">
    <property type="entry name" value="Luciferase-like domain"/>
    <property type="match status" value="1"/>
</dbReference>
<dbReference type="GO" id="GO:0008726">
    <property type="term" value="F:alkanesulfonate monooxygenase activity"/>
    <property type="evidence" value="ECO:0007669"/>
    <property type="project" value="TreeGrafter"/>
</dbReference>
<dbReference type="GO" id="GO:0046306">
    <property type="term" value="P:alkanesulfonate catabolic process"/>
    <property type="evidence" value="ECO:0007669"/>
    <property type="project" value="TreeGrafter"/>
</dbReference>
<keyword evidence="3" id="KW-0560">Oxidoreductase</keyword>
<evidence type="ECO:0000256" key="3">
    <source>
        <dbReference type="ARBA" id="ARBA00023002"/>
    </source>
</evidence>
<gene>
    <name evidence="6" type="ORF">EOS_05560</name>
</gene>
<keyword evidence="1" id="KW-0285">Flavoprotein</keyword>
<dbReference type="InterPro" id="IPR011251">
    <property type="entry name" value="Luciferase-like_dom"/>
</dbReference>
<accession>A0A0J1D3B3</accession>
<keyword evidence="7" id="KW-1185">Reference proteome</keyword>
<reference evidence="6 7" key="1">
    <citation type="journal article" date="2015" name="Genome Announc.">
        <title>Draft Genome Sequence of Burkholderia sp. Strain PML1(12), an Ectomycorrhizosphere-Inhabiting Bacterium with Effective Mineral-Weathering Ability.</title>
        <authorList>
            <person name="Uroz S."/>
            <person name="Oger P."/>
        </authorList>
    </citation>
    <scope>NUCLEOTIDE SEQUENCE [LARGE SCALE GENOMIC DNA]</scope>
    <source>
        <strain evidence="7">PML1(12)</strain>
    </source>
</reference>
<keyword evidence="4 6" id="KW-0503">Monooxygenase</keyword>
<dbReference type="CDD" id="cd01094">
    <property type="entry name" value="Alkanesulfonate_monoxygenase"/>
    <property type="match status" value="1"/>
</dbReference>
<comment type="caution">
    <text evidence="6">The sequence shown here is derived from an EMBL/GenBank/DDBJ whole genome shotgun (WGS) entry which is preliminary data.</text>
</comment>
<dbReference type="OrthoDB" id="9814695at2"/>
<dbReference type="EMBL" id="AEJF01000051">
    <property type="protein sequence ID" value="KLU27161.1"/>
    <property type="molecule type" value="Genomic_DNA"/>
</dbReference>
<evidence type="ECO:0000313" key="6">
    <source>
        <dbReference type="EMBL" id="KLU27161.1"/>
    </source>
</evidence>
<evidence type="ECO:0000313" key="7">
    <source>
        <dbReference type="Proteomes" id="UP000035963"/>
    </source>
</evidence>
<dbReference type="SUPFAM" id="SSF51679">
    <property type="entry name" value="Bacterial luciferase-like"/>
    <property type="match status" value="1"/>
</dbReference>
<organism evidence="6 7">
    <name type="scientific">Caballeronia mineralivorans PML1(12)</name>
    <dbReference type="NCBI Taxonomy" id="908627"/>
    <lineage>
        <taxon>Bacteria</taxon>
        <taxon>Pseudomonadati</taxon>
        <taxon>Pseudomonadota</taxon>
        <taxon>Betaproteobacteria</taxon>
        <taxon>Burkholderiales</taxon>
        <taxon>Burkholderiaceae</taxon>
        <taxon>Caballeronia</taxon>
    </lineage>
</organism>